<proteinExistence type="predicted"/>
<protein>
    <submittedName>
        <fullName evidence="3">Phosphatidylglycerophosphatase A</fullName>
    </submittedName>
</protein>
<comment type="caution">
    <text evidence="3">The sequence shown here is derived from an EMBL/GenBank/DDBJ whole genome shotgun (WGS) entry which is preliminary data.</text>
</comment>
<dbReference type="InterPro" id="IPR036681">
    <property type="entry name" value="PgpA-like_sf"/>
</dbReference>
<dbReference type="Proteomes" id="UP000603545">
    <property type="component" value="Unassembled WGS sequence"/>
</dbReference>
<dbReference type="PIRSF" id="PIRSF006162">
    <property type="entry name" value="PgpA"/>
    <property type="match status" value="1"/>
</dbReference>
<evidence type="ECO:0000313" key="4">
    <source>
        <dbReference type="Proteomes" id="UP000603545"/>
    </source>
</evidence>
<dbReference type="Pfam" id="PF04608">
    <property type="entry name" value="PgpA"/>
    <property type="match status" value="1"/>
</dbReference>
<dbReference type="GO" id="GO:0006655">
    <property type="term" value="P:phosphatidylglycerol biosynthetic process"/>
    <property type="evidence" value="ECO:0007669"/>
    <property type="project" value="UniProtKB-UniPathway"/>
</dbReference>
<dbReference type="UniPathway" id="UPA00084">
    <property type="reaction ID" value="UER00504"/>
</dbReference>
<sequence length="153" mass="16825">MNLREKSVMFLATGCFIGNIPFAPGTFGTILGLPLCFFLAGTNFSVAVFLTVIFIVFAIFIAHHAEKILKKTDSGRIVIDEIAGLMVALFDLPFNAVYVLTGFVIFRFFDILKPFPIRLIERKLSGGTAIVMDDVAAGICSNLVLRIILYLSQ</sequence>
<keyword evidence="1" id="KW-0472">Membrane</keyword>
<organism evidence="3 4">
    <name type="scientific">Candidatus Desulfaltia bathyphila</name>
    <dbReference type="NCBI Taxonomy" id="2841697"/>
    <lineage>
        <taxon>Bacteria</taxon>
        <taxon>Pseudomonadati</taxon>
        <taxon>Thermodesulfobacteriota</taxon>
        <taxon>Desulfobacteria</taxon>
        <taxon>Desulfobacterales</taxon>
        <taxon>Desulfobacterales incertae sedis</taxon>
        <taxon>Candidatus Desulfaltia</taxon>
    </lineage>
</organism>
<dbReference type="InterPro" id="IPR026037">
    <property type="entry name" value="PgpA"/>
</dbReference>
<evidence type="ECO:0000259" key="2">
    <source>
        <dbReference type="Pfam" id="PF04608"/>
    </source>
</evidence>
<gene>
    <name evidence="3" type="ORF">H8E80_06520</name>
</gene>
<evidence type="ECO:0000256" key="1">
    <source>
        <dbReference type="SAM" id="Phobius"/>
    </source>
</evidence>
<keyword evidence="1" id="KW-0812">Transmembrane</keyword>
<dbReference type="EMBL" id="JACNLL010000060">
    <property type="protein sequence ID" value="MBC8199683.1"/>
    <property type="molecule type" value="Genomic_DNA"/>
</dbReference>
<dbReference type="PANTHER" id="PTHR36305:SF1">
    <property type="entry name" value="PHOSPHATIDYLGLYCEROPHOSPHATASE A"/>
    <property type="match status" value="1"/>
</dbReference>
<dbReference type="InterPro" id="IPR007686">
    <property type="entry name" value="YutG/PgpA"/>
</dbReference>
<dbReference type="SUPFAM" id="SSF101307">
    <property type="entry name" value="YutG-like"/>
    <property type="match status" value="1"/>
</dbReference>
<reference evidence="3 4" key="1">
    <citation type="submission" date="2020-08" db="EMBL/GenBank/DDBJ databases">
        <title>Bridging the membrane lipid divide: bacteria of the FCB group superphylum have the potential to synthesize archaeal ether lipids.</title>
        <authorList>
            <person name="Villanueva L."/>
            <person name="Von Meijenfeldt F.A.B."/>
            <person name="Westbye A.B."/>
            <person name="Yadav S."/>
            <person name="Hopmans E.C."/>
            <person name="Dutilh B.E."/>
            <person name="Sinninghe Damste J.S."/>
        </authorList>
    </citation>
    <scope>NUCLEOTIDE SEQUENCE [LARGE SCALE GENOMIC DNA]</scope>
    <source>
        <strain evidence="3">NIOZ-UU82</strain>
    </source>
</reference>
<keyword evidence="1" id="KW-1133">Transmembrane helix</keyword>
<dbReference type="PANTHER" id="PTHR36305">
    <property type="entry name" value="PHOSPHATIDYLGLYCEROPHOSPHATASE A"/>
    <property type="match status" value="1"/>
</dbReference>
<feature type="transmembrane region" description="Helical" evidence="1">
    <location>
        <begin position="37"/>
        <end position="61"/>
    </location>
</feature>
<feature type="transmembrane region" description="Helical" evidence="1">
    <location>
        <begin position="7"/>
        <end position="31"/>
    </location>
</feature>
<dbReference type="GO" id="GO:0008962">
    <property type="term" value="F:phosphatidylglycerophosphatase activity"/>
    <property type="evidence" value="ECO:0007669"/>
    <property type="project" value="InterPro"/>
</dbReference>
<feature type="domain" description="YutG/PgpA" evidence="2">
    <location>
        <begin position="11"/>
        <end position="148"/>
    </location>
</feature>
<feature type="transmembrane region" description="Helical" evidence="1">
    <location>
        <begin position="82"/>
        <end position="109"/>
    </location>
</feature>
<dbReference type="CDD" id="cd06971">
    <property type="entry name" value="PgpA"/>
    <property type="match status" value="1"/>
</dbReference>
<name>A0A8J6N732_9BACT</name>
<dbReference type="AlphaFoldDB" id="A0A8J6N732"/>
<accession>A0A8J6N732</accession>
<evidence type="ECO:0000313" key="3">
    <source>
        <dbReference type="EMBL" id="MBC8199683.1"/>
    </source>
</evidence>